<keyword evidence="2" id="KW-1185">Reference proteome</keyword>
<dbReference type="Proteomes" id="UP000188320">
    <property type="component" value="Unassembled WGS sequence"/>
</dbReference>
<reference evidence="2" key="1">
    <citation type="submission" date="2017-01" db="EMBL/GenBank/DDBJ databases">
        <authorList>
            <person name="Wang Y."/>
            <person name="White M."/>
            <person name="Kvist S."/>
            <person name="Moncalvo J.-M."/>
        </authorList>
    </citation>
    <scope>NUCLEOTIDE SEQUENCE [LARGE SCALE GENOMIC DNA]</scope>
    <source>
        <strain evidence="2">COL-18-3</strain>
    </source>
</reference>
<accession>A0A1R1PW38</accession>
<gene>
    <name evidence="1" type="ORF">AX774_g1319</name>
</gene>
<sequence>MFARLSNNVKCLPSTVAKNCTTFCINSCSSSSKVSHSSPNCVFSPNTFPIPSIAPSYNFTIFPASFVPIFTCNPAISAKHFIVTFRVSRASKNRVHIVSINSVSNIYPTGIQLKNLNNVSNVAFTNDACIAVCITSLHNSNIELNSPRNCVFISCAFLLVICSSEKSNISSLNNRNISIFSGINVGQFCGHSCFSISTNIKFSFDKYILFSLICPSELDIFIIIDTIKFLIPVCCSPGNIFHRVCMIFSKICNPINLVCAILDFSNIVSTRVHASRFS</sequence>
<organism evidence="1 2">
    <name type="scientific">Zancudomyces culisetae</name>
    <name type="common">Gut fungus</name>
    <name type="synonym">Smittium culisetae</name>
    <dbReference type="NCBI Taxonomy" id="1213189"/>
    <lineage>
        <taxon>Eukaryota</taxon>
        <taxon>Fungi</taxon>
        <taxon>Fungi incertae sedis</taxon>
        <taxon>Zoopagomycota</taxon>
        <taxon>Kickxellomycotina</taxon>
        <taxon>Harpellomycetes</taxon>
        <taxon>Harpellales</taxon>
        <taxon>Legeriomycetaceae</taxon>
        <taxon>Zancudomyces</taxon>
    </lineage>
</organism>
<dbReference type="AlphaFoldDB" id="A0A1R1PW38"/>
<dbReference type="EMBL" id="LSSK01000109">
    <property type="protein sequence ID" value="OMH85134.1"/>
    <property type="molecule type" value="Genomic_DNA"/>
</dbReference>
<protein>
    <submittedName>
        <fullName evidence="1">Uncharacterized protein</fullName>
    </submittedName>
</protein>
<evidence type="ECO:0000313" key="1">
    <source>
        <dbReference type="EMBL" id="OMH85134.1"/>
    </source>
</evidence>
<evidence type="ECO:0000313" key="2">
    <source>
        <dbReference type="Proteomes" id="UP000188320"/>
    </source>
</evidence>
<comment type="caution">
    <text evidence="1">The sequence shown here is derived from an EMBL/GenBank/DDBJ whole genome shotgun (WGS) entry which is preliminary data.</text>
</comment>
<proteinExistence type="predicted"/>
<name>A0A1R1PW38_ZANCU</name>